<dbReference type="InterPro" id="IPR007345">
    <property type="entry name" value="Polysacch_pyruvyl_Trfase"/>
</dbReference>
<organism evidence="2 3">
    <name type="scientific">Catellatospora bangladeshensis</name>
    <dbReference type="NCBI Taxonomy" id="310355"/>
    <lineage>
        <taxon>Bacteria</taxon>
        <taxon>Bacillati</taxon>
        <taxon>Actinomycetota</taxon>
        <taxon>Actinomycetes</taxon>
        <taxon>Micromonosporales</taxon>
        <taxon>Micromonosporaceae</taxon>
        <taxon>Catellatospora</taxon>
    </lineage>
</organism>
<accession>A0A8J3JML9</accession>
<evidence type="ECO:0000259" key="1">
    <source>
        <dbReference type="Pfam" id="PF04230"/>
    </source>
</evidence>
<name>A0A8J3JML9_9ACTN</name>
<dbReference type="PANTHER" id="PTHR36836">
    <property type="entry name" value="COLANIC ACID BIOSYNTHESIS PROTEIN WCAK"/>
    <property type="match status" value="1"/>
</dbReference>
<dbReference type="PANTHER" id="PTHR36836:SF1">
    <property type="entry name" value="COLANIC ACID BIOSYNTHESIS PROTEIN WCAK"/>
    <property type="match status" value="1"/>
</dbReference>
<dbReference type="AlphaFoldDB" id="A0A8J3JML9"/>
<evidence type="ECO:0000313" key="3">
    <source>
        <dbReference type="Proteomes" id="UP000601223"/>
    </source>
</evidence>
<evidence type="ECO:0000313" key="2">
    <source>
        <dbReference type="EMBL" id="GIF83363.1"/>
    </source>
</evidence>
<gene>
    <name evidence="2" type="ORF">Cba03nite_47120</name>
</gene>
<proteinExistence type="predicted"/>
<protein>
    <recommendedName>
        <fullName evidence="1">Polysaccharide pyruvyl transferase domain-containing protein</fullName>
    </recommendedName>
</protein>
<comment type="caution">
    <text evidence="2">The sequence shown here is derived from an EMBL/GenBank/DDBJ whole genome shotgun (WGS) entry which is preliminary data.</text>
</comment>
<feature type="domain" description="Polysaccharide pyruvyl transferase" evidence="1">
    <location>
        <begin position="25"/>
        <end position="322"/>
    </location>
</feature>
<keyword evidence="3" id="KW-1185">Reference proteome</keyword>
<dbReference type="Proteomes" id="UP000601223">
    <property type="component" value="Unassembled WGS sequence"/>
</dbReference>
<dbReference type="EMBL" id="BONF01000028">
    <property type="protein sequence ID" value="GIF83363.1"/>
    <property type="molecule type" value="Genomic_DNA"/>
</dbReference>
<dbReference type="RefSeq" id="WP_203750052.1">
    <property type="nucleotide sequence ID" value="NZ_BONF01000028.1"/>
</dbReference>
<dbReference type="Pfam" id="PF04230">
    <property type="entry name" value="PS_pyruv_trans"/>
    <property type="match status" value="1"/>
</dbReference>
<sequence>MRTDEGGIRAAAKNPLVVGYYGMQNVGDNAFCVVLDRALTEYWGAERPIFAAPPIVDLPADRTRIDAKWYQDEHGLKNRVGSLLSRASLLREASMVLFGGGSVFREMGPLSEKRLYSLVSRASSRPLAAVGVSIGPFLDPASRKRLTEVIKTIDYIGVRDQASVELLRQAGYTGQVVAAGDLAGLLPEALGEELPPIARPAQGVRPRLGVTLLGIDYEAAGREAQQREDVLIEGVREFVRKEAADVTIFVFNTHPVHGDVRVSERLRQALEGLCDVRVVTAADGVRATWQAMKDCHVGLHMRLHGAIFSYVAGVPLVLVPYQPKCEHLLDELGQPAQLRLGRVPDRPDAVVAALAASLDAGRLPALAREEFAHRARLNFTAAPWAVRRS</sequence>
<reference evidence="2 3" key="1">
    <citation type="submission" date="2021-01" db="EMBL/GenBank/DDBJ databases">
        <title>Whole genome shotgun sequence of Catellatospora bangladeshensis NBRC 107357.</title>
        <authorList>
            <person name="Komaki H."/>
            <person name="Tamura T."/>
        </authorList>
    </citation>
    <scope>NUCLEOTIDE SEQUENCE [LARGE SCALE GENOMIC DNA]</scope>
    <source>
        <strain evidence="2 3">NBRC 107357</strain>
    </source>
</reference>